<reference evidence="2" key="1">
    <citation type="journal article" date="2023" name="Nat. Plants">
        <title>Single-cell RNA sequencing provides a high-resolution roadmap for understanding the multicellular compartmentation of specialized metabolism.</title>
        <authorList>
            <person name="Sun S."/>
            <person name="Shen X."/>
            <person name="Li Y."/>
            <person name="Li Y."/>
            <person name="Wang S."/>
            <person name="Li R."/>
            <person name="Zhang H."/>
            <person name="Shen G."/>
            <person name="Guo B."/>
            <person name="Wei J."/>
            <person name="Xu J."/>
            <person name="St-Pierre B."/>
            <person name="Chen S."/>
            <person name="Sun C."/>
        </authorList>
    </citation>
    <scope>NUCLEOTIDE SEQUENCE [LARGE SCALE GENOMIC DNA]</scope>
</reference>
<comment type="caution">
    <text evidence="1">The sequence shown here is derived from an EMBL/GenBank/DDBJ whole genome shotgun (WGS) entry which is preliminary data.</text>
</comment>
<protein>
    <submittedName>
        <fullName evidence="1">Uncharacterized protein</fullName>
    </submittedName>
</protein>
<dbReference type="EMBL" id="CM044701">
    <property type="protein sequence ID" value="KAI5682040.1"/>
    <property type="molecule type" value="Genomic_DNA"/>
</dbReference>
<evidence type="ECO:0000313" key="1">
    <source>
        <dbReference type="EMBL" id="KAI5682040.1"/>
    </source>
</evidence>
<accession>A0ACC0CAS8</accession>
<evidence type="ECO:0000313" key="2">
    <source>
        <dbReference type="Proteomes" id="UP001060085"/>
    </source>
</evidence>
<gene>
    <name evidence="1" type="ORF">M9H77_03268</name>
</gene>
<sequence>MDVDDGSGESRAFGVNFSSEGVAKLREEVNEKLKEFMGEYTDDTLVEYVIVLLKNGRRKDEARNELNVFLDDDSDSFVSWLWDHLASNLNLYVQAGEPNADGAAKSGVVMGEQTPTNISHQAESESEKVKLNKSSRSRHTREWKGLVRDEGGRPLLRSSIVDGTHVEKESHDKDGNEKQSASPRPAVQRKRKRPEERQPNQREMVSQATINAPRRLLQFAVRDAVATSRPSDLTAEHSLKRLRSVVSTSMEDSNIEERAPRVRLVARAPNAMQAAIRAVAEAAKDVTKIRPSRNVFDRLGRPTDASDTLNQLPEFGDTVADDDEGETYGDTGEQTMSPYDLRNEFARAYTRNMSVLQSDTRMTIDPPHDEDDDMRMFRRGVVGASQTGTSGGYRAENSLTVHSRLGKNAEELVHESGKNHDPSGAVSNTSHMLVNTTGSLNTWRSPQHQEATDSFVVDNRKLLQVTSAVTPKSSVQLMKENDIPVASTNGNVKLEVGLQKESQNAESSFPGTNSVSVPAEDVDSRTIFVNNVHFAATKDGLSRHFNKFGEVLKVIILVDAATGQPKGSAYVEFTKKEAADNALSLDGTSFMSRILKVVRKSSAQPEALSMMTWPRGVRASPFPIPRYGRVPYPRGIPGAYRTRLLIKPGARSMQWKRDSQSTTVEVPGPAYANSIPPSTRSLTYVRTEPKTNGSSGAT</sequence>
<organism evidence="1 2">
    <name type="scientific">Catharanthus roseus</name>
    <name type="common">Madagascar periwinkle</name>
    <name type="synonym">Vinca rosea</name>
    <dbReference type="NCBI Taxonomy" id="4058"/>
    <lineage>
        <taxon>Eukaryota</taxon>
        <taxon>Viridiplantae</taxon>
        <taxon>Streptophyta</taxon>
        <taxon>Embryophyta</taxon>
        <taxon>Tracheophyta</taxon>
        <taxon>Spermatophyta</taxon>
        <taxon>Magnoliopsida</taxon>
        <taxon>eudicotyledons</taxon>
        <taxon>Gunneridae</taxon>
        <taxon>Pentapetalae</taxon>
        <taxon>asterids</taxon>
        <taxon>lamiids</taxon>
        <taxon>Gentianales</taxon>
        <taxon>Apocynaceae</taxon>
        <taxon>Rauvolfioideae</taxon>
        <taxon>Vinceae</taxon>
        <taxon>Catharanthinae</taxon>
        <taxon>Catharanthus</taxon>
    </lineage>
</organism>
<name>A0ACC0CAS8_CATRO</name>
<dbReference type="Proteomes" id="UP001060085">
    <property type="component" value="Linkage Group LG01"/>
</dbReference>
<keyword evidence="2" id="KW-1185">Reference proteome</keyword>
<proteinExistence type="predicted"/>